<evidence type="ECO:0000256" key="2">
    <source>
        <dbReference type="ARBA" id="ARBA00022741"/>
    </source>
</evidence>
<evidence type="ECO:0000313" key="5">
    <source>
        <dbReference type="EMBL" id="TMQ72983.1"/>
    </source>
</evidence>
<dbReference type="GO" id="GO:0005524">
    <property type="term" value="F:ATP binding"/>
    <property type="evidence" value="ECO:0007669"/>
    <property type="project" value="UniProtKB-KW"/>
</dbReference>
<keyword evidence="2" id="KW-0547">Nucleotide-binding</keyword>
<dbReference type="PANTHER" id="PTHR42939">
    <property type="entry name" value="ABC TRANSPORTER ATP-BINDING PROTEIN ALBC-RELATED"/>
    <property type="match status" value="1"/>
</dbReference>
<organism evidence="5 6">
    <name type="scientific">Eiseniibacteriota bacterium</name>
    <dbReference type="NCBI Taxonomy" id="2212470"/>
    <lineage>
        <taxon>Bacteria</taxon>
        <taxon>Candidatus Eiseniibacteriota</taxon>
    </lineage>
</organism>
<keyword evidence="1" id="KW-0813">Transport</keyword>
<dbReference type="SUPFAM" id="SSF52540">
    <property type="entry name" value="P-loop containing nucleoside triphosphate hydrolases"/>
    <property type="match status" value="1"/>
</dbReference>
<proteinExistence type="predicted"/>
<reference evidence="5 6" key="1">
    <citation type="journal article" date="2019" name="Nat. Microbiol.">
        <title>Mediterranean grassland soil C-N compound turnover is dependent on rainfall and depth, and is mediated by genomically divergent microorganisms.</title>
        <authorList>
            <person name="Diamond S."/>
            <person name="Andeer P.F."/>
            <person name="Li Z."/>
            <person name="Crits-Christoph A."/>
            <person name="Burstein D."/>
            <person name="Anantharaman K."/>
            <person name="Lane K.R."/>
            <person name="Thomas B.C."/>
            <person name="Pan C."/>
            <person name="Northen T.R."/>
            <person name="Banfield J.F."/>
        </authorList>
    </citation>
    <scope>NUCLEOTIDE SEQUENCE [LARGE SCALE GENOMIC DNA]</scope>
    <source>
        <strain evidence="5">WS_10</strain>
    </source>
</reference>
<dbReference type="GO" id="GO:0016887">
    <property type="term" value="F:ATP hydrolysis activity"/>
    <property type="evidence" value="ECO:0007669"/>
    <property type="project" value="InterPro"/>
</dbReference>
<keyword evidence="3 5" id="KW-0067">ATP-binding</keyword>
<dbReference type="PANTHER" id="PTHR42939:SF1">
    <property type="entry name" value="ABC TRANSPORTER ATP-BINDING PROTEIN ALBC-RELATED"/>
    <property type="match status" value="1"/>
</dbReference>
<dbReference type="PROSITE" id="PS50893">
    <property type="entry name" value="ABC_TRANSPORTER_2"/>
    <property type="match status" value="1"/>
</dbReference>
<dbReference type="InterPro" id="IPR003439">
    <property type="entry name" value="ABC_transporter-like_ATP-bd"/>
</dbReference>
<dbReference type="CDD" id="cd03230">
    <property type="entry name" value="ABC_DR_subfamily_A"/>
    <property type="match status" value="1"/>
</dbReference>
<dbReference type="Proteomes" id="UP000319836">
    <property type="component" value="Unassembled WGS sequence"/>
</dbReference>
<dbReference type="EMBL" id="VBPA01000028">
    <property type="protein sequence ID" value="TMQ72983.1"/>
    <property type="molecule type" value="Genomic_DNA"/>
</dbReference>
<dbReference type="SMART" id="SM00382">
    <property type="entry name" value="AAA"/>
    <property type="match status" value="1"/>
</dbReference>
<dbReference type="Gene3D" id="3.40.50.300">
    <property type="entry name" value="P-loop containing nucleotide triphosphate hydrolases"/>
    <property type="match status" value="1"/>
</dbReference>
<protein>
    <submittedName>
        <fullName evidence="5">ABC transporter ATP-binding protein</fullName>
    </submittedName>
</protein>
<sequence>MSIRVEGLSKSYRRGLALEPVRALKDVTLEIRSGEVFGIIGPNGAGKTTLLGCLLGFLRPDAGAVTIDDRRPDDLEVRRVTGYLPERLVLDRWMTGRGFLGYHHALAKLAPAHRGAEVEQALERVGLTAEAGARPIAKYSRGMLQRLGLAQALLGAPRYVFLDEPASGVDPAGIVLFRRLLNEVKGRGVTVVLNSHQLEQVERV</sequence>
<evidence type="ECO:0000259" key="4">
    <source>
        <dbReference type="PROSITE" id="PS50893"/>
    </source>
</evidence>
<feature type="domain" description="ABC transporter" evidence="4">
    <location>
        <begin position="3"/>
        <end position="204"/>
    </location>
</feature>
<accession>A0A538UAP5</accession>
<evidence type="ECO:0000256" key="1">
    <source>
        <dbReference type="ARBA" id="ARBA00022448"/>
    </source>
</evidence>
<evidence type="ECO:0000256" key="3">
    <source>
        <dbReference type="ARBA" id="ARBA00022840"/>
    </source>
</evidence>
<dbReference type="AlphaFoldDB" id="A0A538UAP5"/>
<dbReference type="Pfam" id="PF00005">
    <property type="entry name" value="ABC_tran"/>
    <property type="match status" value="1"/>
</dbReference>
<gene>
    <name evidence="5" type="ORF">E6K80_01240</name>
</gene>
<dbReference type="InterPro" id="IPR027417">
    <property type="entry name" value="P-loop_NTPase"/>
</dbReference>
<dbReference type="InterPro" id="IPR003593">
    <property type="entry name" value="AAA+_ATPase"/>
</dbReference>
<dbReference type="InterPro" id="IPR051782">
    <property type="entry name" value="ABC_Transporter_VariousFunc"/>
</dbReference>
<name>A0A538UAP5_UNCEI</name>
<comment type="caution">
    <text evidence="5">The sequence shown here is derived from an EMBL/GenBank/DDBJ whole genome shotgun (WGS) entry which is preliminary data.</text>
</comment>
<evidence type="ECO:0000313" key="6">
    <source>
        <dbReference type="Proteomes" id="UP000319836"/>
    </source>
</evidence>